<dbReference type="OrthoDB" id="2363873at2759"/>
<evidence type="ECO:0000313" key="7">
    <source>
        <dbReference type="EMBL" id="AIO01913.1"/>
    </source>
</evidence>
<dbReference type="eggNOG" id="KOG3847">
    <property type="taxonomic scope" value="Eukaryota"/>
</dbReference>
<gene>
    <name evidence="7" type="ORF">LPMP_342870</name>
</gene>
<dbReference type="InterPro" id="IPR029058">
    <property type="entry name" value="AB_hydrolase_fold"/>
</dbReference>
<keyword evidence="3 5" id="KW-0442">Lipid degradation</keyword>
<dbReference type="VEuPathDB" id="TriTrypDB:LPAL13_340035000"/>
<dbReference type="SUPFAM" id="SSF53474">
    <property type="entry name" value="alpha/beta-Hydrolases"/>
    <property type="match status" value="1"/>
</dbReference>
<sequence length="453" mass="49893">MPPISDYILSIHYFPAGSSALLSCLALTLGVPWKTSLMVTFVGALMSCLAFYVQPLKCFTPLGGRFNVGVREVRGERGAMKPPVTVVYPTTCGTPRGGIEYFPFGERGYLVGLARYAKLPYILVKDICLLRTKMRPNAEPAPLFQRNGAPRPMVVFSHGLGGFPHLYSTLLMDFAVRGAVVFAMTHMDGSAAYCRDAGGDIRIPLNTQVGWTTEDRAPQLEVRIRETFNTMKRIWSGELLLALGYDQATVDKYVSMAPSIHLVGHSFGGATCLAAALGDTQDTNEANRVSGIASVVVYDPWMVPLLKKMFYDKLTNKEHPRHFITPTLQIFSEEWMRDKEQYSFFVKVKAIVEAQERTAEEAALVAAADAKLNELKLSWYTIKDYCCTGHSTCTDVPLISPVLYRSSYMTASPRGSIVGIAADTLQLIEKLSGPLPLDTKILNNPELAAVLRA</sequence>
<dbReference type="InterPro" id="IPR016715">
    <property type="entry name" value="PAF_acetylhydro_eukaryote"/>
</dbReference>
<comment type="catalytic activity">
    <reaction evidence="5">
        <text>a 1-O-alkyl-2-acetyl-sn-glycero-3-phosphocholine + H2O = a 1-O-alkyl-sn-glycero-3-phosphocholine + acetate + H(+)</text>
        <dbReference type="Rhea" id="RHEA:17777"/>
        <dbReference type="ChEBI" id="CHEBI:15377"/>
        <dbReference type="ChEBI" id="CHEBI:15378"/>
        <dbReference type="ChEBI" id="CHEBI:30089"/>
        <dbReference type="ChEBI" id="CHEBI:30909"/>
        <dbReference type="ChEBI" id="CHEBI:36707"/>
        <dbReference type="EC" id="3.1.1.47"/>
    </reaction>
</comment>
<feature type="transmembrane region" description="Helical" evidence="6">
    <location>
        <begin position="36"/>
        <end position="53"/>
    </location>
</feature>
<dbReference type="Pfam" id="PF03403">
    <property type="entry name" value="PAF-AH_p_II"/>
    <property type="match status" value="1"/>
</dbReference>
<dbReference type="GeneID" id="22578792"/>
<protein>
    <recommendedName>
        <fullName evidence="1 5">1-alkyl-2-acetylglycerophosphocholine esterase</fullName>
        <ecNumber evidence="1 5">3.1.1.47</ecNumber>
    </recommendedName>
</protein>
<dbReference type="PANTHER" id="PTHR10272">
    <property type="entry name" value="PLATELET-ACTIVATING FACTOR ACETYLHYDROLASE"/>
    <property type="match status" value="1"/>
</dbReference>
<name>A0A088S0I0_LEIPA</name>
<evidence type="ECO:0000313" key="8">
    <source>
        <dbReference type="Proteomes" id="UP000063063"/>
    </source>
</evidence>
<proteinExistence type="predicted"/>
<dbReference type="AlphaFoldDB" id="A0A088S0I0"/>
<evidence type="ECO:0000256" key="3">
    <source>
        <dbReference type="ARBA" id="ARBA00022963"/>
    </source>
</evidence>
<dbReference type="GO" id="GO:0016042">
    <property type="term" value="P:lipid catabolic process"/>
    <property type="evidence" value="ECO:0007669"/>
    <property type="project" value="UniProtKB-KW"/>
</dbReference>
<feature type="transmembrane region" description="Helical" evidence="6">
    <location>
        <begin position="12"/>
        <end position="29"/>
    </location>
</feature>
<dbReference type="EMBL" id="CP009403">
    <property type="protein sequence ID" value="AIO01913.1"/>
    <property type="molecule type" value="Genomic_DNA"/>
</dbReference>
<keyword evidence="6" id="KW-0472">Membrane</keyword>
<dbReference type="GO" id="GO:0003847">
    <property type="term" value="F:1-alkyl-2-acetylglycerophosphocholine esterase activity"/>
    <property type="evidence" value="ECO:0007669"/>
    <property type="project" value="UniProtKB-UniRule"/>
</dbReference>
<evidence type="ECO:0000256" key="5">
    <source>
        <dbReference type="PIRNR" id="PIRNR018169"/>
    </source>
</evidence>
<dbReference type="EC" id="3.1.1.47" evidence="1 5"/>
<keyword evidence="6" id="KW-0812">Transmembrane</keyword>
<evidence type="ECO:0000256" key="2">
    <source>
        <dbReference type="ARBA" id="ARBA00022801"/>
    </source>
</evidence>
<evidence type="ECO:0000256" key="1">
    <source>
        <dbReference type="ARBA" id="ARBA00013201"/>
    </source>
</evidence>
<dbReference type="PANTHER" id="PTHR10272:SF0">
    <property type="entry name" value="PLATELET-ACTIVATING FACTOR ACETYLHYDROLASE"/>
    <property type="match status" value="1"/>
</dbReference>
<reference evidence="7 8" key="1">
    <citation type="journal article" date="2015" name="Sci. Rep.">
        <title>The genome of Leishmania panamensis: insights into genomics of the L. (Viannia) subgenus.</title>
        <authorList>
            <person name="Llanes A."/>
            <person name="Restrepo C.M."/>
            <person name="Vecchio G.D."/>
            <person name="Anguizola F.J."/>
            <person name="Lleonart R."/>
        </authorList>
    </citation>
    <scope>NUCLEOTIDE SEQUENCE [LARGE SCALE GENOMIC DNA]</scope>
    <source>
        <strain evidence="7 8">MHOM/PA/94/PSC-1</strain>
    </source>
</reference>
<accession>A0A088S0I0</accession>
<keyword evidence="6" id="KW-1133">Transmembrane helix</keyword>
<dbReference type="RefSeq" id="XP_010702713.1">
    <property type="nucleotide sequence ID" value="XM_010704411.1"/>
</dbReference>
<dbReference type="KEGG" id="lpan:LPMP_342870"/>
<dbReference type="VEuPathDB" id="TriTrypDB:LPMP_342870"/>
<dbReference type="FunFam" id="3.40.50.1820:FF:000584">
    <property type="entry name" value="1-alkyl-2-acetylglycerophosphocholine esterase"/>
    <property type="match status" value="1"/>
</dbReference>
<keyword evidence="8" id="KW-1185">Reference proteome</keyword>
<keyword evidence="2 5" id="KW-0378">Hydrolase</keyword>
<dbReference type="Proteomes" id="UP000063063">
    <property type="component" value="Chromosome 34"/>
</dbReference>
<dbReference type="Gene3D" id="3.40.50.1820">
    <property type="entry name" value="alpha/beta hydrolase"/>
    <property type="match status" value="1"/>
</dbReference>
<organism evidence="7 8">
    <name type="scientific">Leishmania panamensis</name>
    <dbReference type="NCBI Taxonomy" id="5679"/>
    <lineage>
        <taxon>Eukaryota</taxon>
        <taxon>Discoba</taxon>
        <taxon>Euglenozoa</taxon>
        <taxon>Kinetoplastea</taxon>
        <taxon>Metakinetoplastina</taxon>
        <taxon>Trypanosomatida</taxon>
        <taxon>Trypanosomatidae</taxon>
        <taxon>Leishmaniinae</taxon>
        <taxon>Leishmania</taxon>
        <taxon>Leishmania guyanensis species complex</taxon>
    </lineage>
</organism>
<evidence type="ECO:0000256" key="6">
    <source>
        <dbReference type="SAM" id="Phobius"/>
    </source>
</evidence>
<dbReference type="PIRSF" id="PIRSF018169">
    <property type="entry name" value="PAF_acetylhydrolase"/>
    <property type="match status" value="1"/>
</dbReference>
<evidence type="ECO:0000256" key="4">
    <source>
        <dbReference type="ARBA" id="ARBA00023098"/>
    </source>
</evidence>
<keyword evidence="4 5" id="KW-0443">Lipid metabolism</keyword>